<evidence type="ECO:0000256" key="1">
    <source>
        <dbReference type="ARBA" id="ARBA00022614"/>
    </source>
</evidence>
<dbReference type="InterPro" id="IPR032675">
    <property type="entry name" value="LRR_dom_sf"/>
</dbReference>
<dbReference type="InterPro" id="IPR045344">
    <property type="entry name" value="C-JID"/>
</dbReference>
<dbReference type="PANTHER" id="PTHR47186:SF3">
    <property type="entry name" value="OS09G0267800 PROTEIN"/>
    <property type="match status" value="1"/>
</dbReference>
<organism evidence="4 5">
    <name type="scientific">Microthlaspi erraticum</name>
    <dbReference type="NCBI Taxonomy" id="1685480"/>
    <lineage>
        <taxon>Eukaryota</taxon>
        <taxon>Viridiplantae</taxon>
        <taxon>Streptophyta</taxon>
        <taxon>Embryophyta</taxon>
        <taxon>Tracheophyta</taxon>
        <taxon>Spermatophyta</taxon>
        <taxon>Magnoliopsida</taxon>
        <taxon>eudicotyledons</taxon>
        <taxon>Gunneridae</taxon>
        <taxon>Pentapetalae</taxon>
        <taxon>rosids</taxon>
        <taxon>malvids</taxon>
        <taxon>Brassicales</taxon>
        <taxon>Brassicaceae</taxon>
        <taxon>Coluteocarpeae</taxon>
        <taxon>Microthlaspi</taxon>
    </lineage>
</organism>
<dbReference type="EMBL" id="CACVBM020001101">
    <property type="protein sequence ID" value="CAA7031064.1"/>
    <property type="molecule type" value="Genomic_DNA"/>
</dbReference>
<dbReference type="Pfam" id="PF20160">
    <property type="entry name" value="C-JID"/>
    <property type="match status" value="1"/>
</dbReference>
<reference evidence="4" key="1">
    <citation type="submission" date="2020-01" db="EMBL/GenBank/DDBJ databases">
        <authorList>
            <person name="Mishra B."/>
        </authorList>
    </citation>
    <scope>NUCLEOTIDE SEQUENCE [LARGE SCALE GENOMIC DNA]</scope>
</reference>
<feature type="domain" description="C-JID" evidence="3">
    <location>
        <begin position="214"/>
        <end position="328"/>
    </location>
</feature>
<protein>
    <recommendedName>
        <fullName evidence="3">C-JID domain-containing protein</fullName>
    </recommendedName>
</protein>
<dbReference type="Gene3D" id="3.80.10.10">
    <property type="entry name" value="Ribonuclease Inhibitor"/>
    <property type="match status" value="2"/>
</dbReference>
<evidence type="ECO:0000256" key="2">
    <source>
        <dbReference type="ARBA" id="ARBA00022737"/>
    </source>
</evidence>
<accession>A0A6D2IV41</accession>
<evidence type="ECO:0000259" key="3">
    <source>
        <dbReference type="Pfam" id="PF20160"/>
    </source>
</evidence>
<comment type="caution">
    <text evidence="4">The sequence shown here is derived from an EMBL/GenBank/DDBJ whole genome shotgun (WGS) entry which is preliminary data.</text>
</comment>
<keyword evidence="5" id="KW-1185">Reference proteome</keyword>
<evidence type="ECO:0000313" key="5">
    <source>
        <dbReference type="Proteomes" id="UP000467841"/>
    </source>
</evidence>
<dbReference type="OrthoDB" id="1109515at2759"/>
<sequence length="351" mass="40163">MTDLRRLHLKECSNLVEFPDSIGNLQNLQMMYLQSCSKLKALPININMTSLDELDLTDCSLLKSFPEISTNVSVLKLKGTAVEEIPPSIRSWSRLDSLHMSYCENVRKSQHAFDRITELHCSDTTVQEIAPWIKEMSRLRKIVIKGCTKLVSLPQLPESLAILDAENCESLERLGHCSFSKKNFMDLNFVNCFKLNREARDLIIKTSERGCAIFPGEKVPTYFTYRATGSSLSVNLNGYETNFYTESRIKACVLLVKKVDVEVGDRNTASISYRINDERSTQIRNQFSLSPKEHLFVFELKETVSSTELVFEFELDNGGWEIQECGVRPLETLAHYNIDSMLCHYNKYGYC</sequence>
<keyword evidence="2" id="KW-0677">Repeat</keyword>
<dbReference type="AlphaFoldDB" id="A0A6D2IV41"/>
<name>A0A6D2IV41_9BRAS</name>
<dbReference type="Proteomes" id="UP000467841">
    <property type="component" value="Unassembled WGS sequence"/>
</dbReference>
<dbReference type="FunFam" id="3.80.10.10:FF:000845">
    <property type="entry name" value="Disease resistance protein (TIR-NBS-LRR class)"/>
    <property type="match status" value="1"/>
</dbReference>
<keyword evidence="1" id="KW-0433">Leucine-rich repeat</keyword>
<dbReference type="SUPFAM" id="SSF52058">
    <property type="entry name" value="L domain-like"/>
    <property type="match status" value="1"/>
</dbReference>
<dbReference type="PANTHER" id="PTHR47186">
    <property type="entry name" value="LEUCINE-RICH REPEAT-CONTAINING PROTEIN 57"/>
    <property type="match status" value="1"/>
</dbReference>
<proteinExistence type="predicted"/>
<evidence type="ECO:0000313" key="4">
    <source>
        <dbReference type="EMBL" id="CAA7031064.1"/>
    </source>
</evidence>
<gene>
    <name evidence="4" type="ORF">MERR_LOCUS18299</name>
</gene>